<protein>
    <submittedName>
        <fullName evidence="2">Uncharacterized protein</fullName>
    </submittedName>
</protein>
<keyword evidence="3" id="KW-1185">Reference proteome</keyword>
<dbReference type="AlphaFoldDB" id="A0A9P6AUX5"/>
<feature type="region of interest" description="Disordered" evidence="1">
    <location>
        <begin position="1"/>
        <end position="26"/>
    </location>
</feature>
<dbReference type="EMBL" id="MU128986">
    <property type="protein sequence ID" value="KAF9512464.1"/>
    <property type="molecule type" value="Genomic_DNA"/>
</dbReference>
<evidence type="ECO:0000313" key="3">
    <source>
        <dbReference type="Proteomes" id="UP000886523"/>
    </source>
</evidence>
<name>A0A9P6AUX5_9AGAM</name>
<proteinExistence type="predicted"/>
<feature type="compositionally biased region" description="Polar residues" evidence="1">
    <location>
        <begin position="11"/>
        <end position="20"/>
    </location>
</feature>
<evidence type="ECO:0000313" key="2">
    <source>
        <dbReference type="EMBL" id="KAF9512464.1"/>
    </source>
</evidence>
<gene>
    <name evidence="2" type="ORF">BS47DRAFT_1486265</name>
</gene>
<evidence type="ECO:0000256" key="1">
    <source>
        <dbReference type="SAM" id="MobiDB-lite"/>
    </source>
</evidence>
<reference evidence="2" key="1">
    <citation type="journal article" date="2020" name="Nat. Commun.">
        <title>Large-scale genome sequencing of mycorrhizal fungi provides insights into the early evolution of symbiotic traits.</title>
        <authorList>
            <person name="Miyauchi S."/>
            <person name="Kiss E."/>
            <person name="Kuo A."/>
            <person name="Drula E."/>
            <person name="Kohler A."/>
            <person name="Sanchez-Garcia M."/>
            <person name="Morin E."/>
            <person name="Andreopoulos B."/>
            <person name="Barry K.W."/>
            <person name="Bonito G."/>
            <person name="Buee M."/>
            <person name="Carver A."/>
            <person name="Chen C."/>
            <person name="Cichocki N."/>
            <person name="Clum A."/>
            <person name="Culley D."/>
            <person name="Crous P.W."/>
            <person name="Fauchery L."/>
            <person name="Girlanda M."/>
            <person name="Hayes R.D."/>
            <person name="Keri Z."/>
            <person name="LaButti K."/>
            <person name="Lipzen A."/>
            <person name="Lombard V."/>
            <person name="Magnuson J."/>
            <person name="Maillard F."/>
            <person name="Murat C."/>
            <person name="Nolan M."/>
            <person name="Ohm R.A."/>
            <person name="Pangilinan J."/>
            <person name="Pereira M.F."/>
            <person name="Perotto S."/>
            <person name="Peter M."/>
            <person name="Pfister S."/>
            <person name="Riley R."/>
            <person name="Sitrit Y."/>
            <person name="Stielow J.B."/>
            <person name="Szollosi G."/>
            <person name="Zifcakova L."/>
            <person name="Stursova M."/>
            <person name="Spatafora J.W."/>
            <person name="Tedersoo L."/>
            <person name="Vaario L.M."/>
            <person name="Yamada A."/>
            <person name="Yan M."/>
            <person name="Wang P."/>
            <person name="Xu J."/>
            <person name="Bruns T."/>
            <person name="Baldrian P."/>
            <person name="Vilgalys R."/>
            <person name="Dunand C."/>
            <person name="Henrissat B."/>
            <person name="Grigoriev I.V."/>
            <person name="Hibbett D."/>
            <person name="Nagy L.G."/>
            <person name="Martin F.M."/>
        </authorList>
    </citation>
    <scope>NUCLEOTIDE SEQUENCE</scope>
    <source>
        <strain evidence="2">UP504</strain>
    </source>
</reference>
<dbReference type="Proteomes" id="UP000886523">
    <property type="component" value="Unassembled WGS sequence"/>
</dbReference>
<comment type="caution">
    <text evidence="2">The sequence shown here is derived from an EMBL/GenBank/DDBJ whole genome shotgun (WGS) entry which is preliminary data.</text>
</comment>
<organism evidence="2 3">
    <name type="scientific">Hydnum rufescens UP504</name>
    <dbReference type="NCBI Taxonomy" id="1448309"/>
    <lineage>
        <taxon>Eukaryota</taxon>
        <taxon>Fungi</taxon>
        <taxon>Dikarya</taxon>
        <taxon>Basidiomycota</taxon>
        <taxon>Agaricomycotina</taxon>
        <taxon>Agaricomycetes</taxon>
        <taxon>Cantharellales</taxon>
        <taxon>Hydnaceae</taxon>
        <taxon>Hydnum</taxon>
    </lineage>
</organism>
<sequence>MPWGWAVRQQPGVTSETSATPYEAMPTTPNRRFTLGLAARFHWGSITHPPAPPDGLGSPNNKDTFYSSHRAPLLIRERPASTALRNTNAEISHSKPRHVLMDHKPLASSKGLTLWTIKFGILTLSTTVSVEKAANALKEATAISAQRLEE</sequence>
<accession>A0A9P6AUX5</accession>